<comment type="caution">
    <text evidence="2">The sequence shown here is derived from an EMBL/GenBank/DDBJ whole genome shotgun (WGS) entry which is preliminary data.</text>
</comment>
<proteinExistence type="predicted"/>
<name>A0A8K0G7Y4_IGNLU</name>
<accession>A0A8K0G7Y4</accession>
<gene>
    <name evidence="2" type="ORF">ILUMI_11193</name>
</gene>
<sequence length="142" mass="16981">MELHFFANKRQQKNIILKFELINDRIAKLRMKENLTNITFINTYAPTENFLCKATKYDRENTEICHANYTRRHECPNRKGRTYKTSSRTKQRNLRGTQTTDQIVRFIILITKRRVKDVIDVRTYRGANADTDHFLVITKIKE</sequence>
<keyword evidence="3" id="KW-1185">Reference proteome</keyword>
<dbReference type="EMBL" id="VTPC01006391">
    <property type="protein sequence ID" value="KAF2894960.1"/>
    <property type="molecule type" value="Genomic_DNA"/>
</dbReference>
<evidence type="ECO:0000256" key="1">
    <source>
        <dbReference type="SAM" id="MobiDB-lite"/>
    </source>
</evidence>
<feature type="region of interest" description="Disordered" evidence="1">
    <location>
        <begin position="76"/>
        <end position="96"/>
    </location>
</feature>
<organism evidence="2 3">
    <name type="scientific">Ignelater luminosus</name>
    <name type="common">Cucubano</name>
    <name type="synonym">Pyrophorus luminosus</name>
    <dbReference type="NCBI Taxonomy" id="2038154"/>
    <lineage>
        <taxon>Eukaryota</taxon>
        <taxon>Metazoa</taxon>
        <taxon>Ecdysozoa</taxon>
        <taxon>Arthropoda</taxon>
        <taxon>Hexapoda</taxon>
        <taxon>Insecta</taxon>
        <taxon>Pterygota</taxon>
        <taxon>Neoptera</taxon>
        <taxon>Endopterygota</taxon>
        <taxon>Coleoptera</taxon>
        <taxon>Polyphaga</taxon>
        <taxon>Elateriformia</taxon>
        <taxon>Elateroidea</taxon>
        <taxon>Elateridae</taxon>
        <taxon>Agrypninae</taxon>
        <taxon>Pyrophorini</taxon>
        <taxon>Ignelater</taxon>
    </lineage>
</organism>
<dbReference type="Proteomes" id="UP000801492">
    <property type="component" value="Unassembled WGS sequence"/>
</dbReference>
<dbReference type="OrthoDB" id="6766677at2759"/>
<protein>
    <submittedName>
        <fullName evidence="2">Uncharacterized protein</fullName>
    </submittedName>
</protein>
<evidence type="ECO:0000313" key="2">
    <source>
        <dbReference type="EMBL" id="KAF2894960.1"/>
    </source>
</evidence>
<evidence type="ECO:0000313" key="3">
    <source>
        <dbReference type="Proteomes" id="UP000801492"/>
    </source>
</evidence>
<reference evidence="2" key="1">
    <citation type="submission" date="2019-08" db="EMBL/GenBank/DDBJ databases">
        <title>The genome of the North American firefly Photinus pyralis.</title>
        <authorList>
            <consortium name="Photinus pyralis genome working group"/>
            <person name="Fallon T.R."/>
            <person name="Sander Lower S.E."/>
            <person name="Weng J.-K."/>
        </authorList>
    </citation>
    <scope>NUCLEOTIDE SEQUENCE</scope>
    <source>
        <strain evidence="2">TRF0915ILg1</strain>
        <tissue evidence="2">Whole body</tissue>
    </source>
</reference>
<feature type="compositionally biased region" description="Basic residues" evidence="1">
    <location>
        <begin position="78"/>
        <end position="93"/>
    </location>
</feature>
<dbReference type="AlphaFoldDB" id="A0A8K0G7Y4"/>